<dbReference type="AlphaFoldDB" id="A0A0A8Z188"/>
<reference evidence="1" key="2">
    <citation type="journal article" date="2015" name="Data Brief">
        <title>Shoot transcriptome of the giant reed, Arundo donax.</title>
        <authorList>
            <person name="Barrero R.A."/>
            <person name="Guerrero F.D."/>
            <person name="Moolhuijzen P."/>
            <person name="Goolsby J.A."/>
            <person name="Tidwell J."/>
            <person name="Bellgard S.E."/>
            <person name="Bellgard M.I."/>
        </authorList>
    </citation>
    <scope>NUCLEOTIDE SEQUENCE</scope>
    <source>
        <tissue evidence="1">Shoot tissue taken approximately 20 cm above the soil surface</tissue>
    </source>
</reference>
<protein>
    <submittedName>
        <fullName evidence="1">Uncharacterized protein</fullName>
    </submittedName>
</protein>
<reference evidence="1" key="1">
    <citation type="submission" date="2014-09" db="EMBL/GenBank/DDBJ databases">
        <authorList>
            <person name="Magalhaes I.L.F."/>
            <person name="Oliveira U."/>
            <person name="Santos F.R."/>
            <person name="Vidigal T.H.D.A."/>
            <person name="Brescovit A.D."/>
            <person name="Santos A.J."/>
        </authorList>
    </citation>
    <scope>NUCLEOTIDE SEQUENCE</scope>
    <source>
        <tissue evidence="1">Shoot tissue taken approximately 20 cm above the soil surface</tissue>
    </source>
</reference>
<proteinExistence type="predicted"/>
<accession>A0A0A8Z188</accession>
<name>A0A0A8Z188_ARUDO</name>
<dbReference type="EMBL" id="GBRH01264751">
    <property type="protein sequence ID" value="JAD33144.1"/>
    <property type="molecule type" value="Transcribed_RNA"/>
</dbReference>
<evidence type="ECO:0000313" key="1">
    <source>
        <dbReference type="EMBL" id="JAD33144.1"/>
    </source>
</evidence>
<sequence>MVIGGRASREYDAVLGRRRPASALPRLRLVEHLGHDELAVLLLLVRAQVVLVHHPVGLLGLPLLAVVGVEDQDLLVAVELAVGEHGAGLARLVPPRLAALLVGLHLPPLPRPCGVGLRRAVEEVPD</sequence>
<organism evidence="1">
    <name type="scientific">Arundo donax</name>
    <name type="common">Giant reed</name>
    <name type="synonym">Donax arundinaceus</name>
    <dbReference type="NCBI Taxonomy" id="35708"/>
    <lineage>
        <taxon>Eukaryota</taxon>
        <taxon>Viridiplantae</taxon>
        <taxon>Streptophyta</taxon>
        <taxon>Embryophyta</taxon>
        <taxon>Tracheophyta</taxon>
        <taxon>Spermatophyta</taxon>
        <taxon>Magnoliopsida</taxon>
        <taxon>Liliopsida</taxon>
        <taxon>Poales</taxon>
        <taxon>Poaceae</taxon>
        <taxon>PACMAD clade</taxon>
        <taxon>Arundinoideae</taxon>
        <taxon>Arundineae</taxon>
        <taxon>Arundo</taxon>
    </lineage>
</organism>